<dbReference type="Pfam" id="PF04228">
    <property type="entry name" value="Zn_peptidase"/>
    <property type="match status" value="1"/>
</dbReference>
<evidence type="ECO:0000256" key="1">
    <source>
        <dbReference type="ARBA" id="ARBA00004167"/>
    </source>
</evidence>
<evidence type="ECO:0000313" key="8">
    <source>
        <dbReference type="Proteomes" id="UP001500363"/>
    </source>
</evidence>
<feature type="region of interest" description="Disordered" evidence="5">
    <location>
        <begin position="131"/>
        <end position="187"/>
    </location>
</feature>
<sequence>MSGQQWGPPGQNPPNHGPPAGQQWGPPGQYGQGAGSQGAGQYPPPQPPPGQYYPPQQAQYPPPGGPPPGQYGGPQYAAAPYGPGQQGFGWGPMPQPPKKRRGAGIVVLAVVGGLAVLGAVVVGVGFSLAGKADSSATPPVAQPSYEPTVEDSPTVPEATSEPPVTRPTTKPTTRPTTKPSPKPAPVLTPWQIASANKLYRTGTQASVGCRESRSGLGNQAGSLAYYRSLRACMDRAWRRHVTAAGYQFRPPGLISIATNGSSPCGTAIQALAFYCPTNHTMYMKADLDIEYWKQSQTFSRAVGSHAAAHEYGHAVQQMTGILRASRRLGYNASSKAAELEVDRRLELQASCLGNLFLGANKASYGIRGALRTQWLYVVNNTGDRADTGARDHGSTRNHGIWSRRAFDRPNLAVCNTYTAPSSQVS</sequence>
<gene>
    <name evidence="7" type="ORF">GCM10009741_55810</name>
</gene>
<evidence type="ECO:0000313" key="7">
    <source>
        <dbReference type="EMBL" id="GAA1545219.1"/>
    </source>
</evidence>
<feature type="compositionally biased region" description="Pro residues" evidence="5">
    <location>
        <begin position="42"/>
        <end position="52"/>
    </location>
</feature>
<keyword evidence="8" id="KW-1185">Reference proteome</keyword>
<feature type="compositionally biased region" description="Low complexity" evidence="5">
    <location>
        <begin position="162"/>
        <end position="177"/>
    </location>
</feature>
<dbReference type="PANTHER" id="PTHR30168">
    <property type="entry name" value="PUTATIVE MEMBRANE PROTEIN YPFJ"/>
    <property type="match status" value="1"/>
</dbReference>
<evidence type="ECO:0008006" key="9">
    <source>
        <dbReference type="Google" id="ProtNLM"/>
    </source>
</evidence>
<keyword evidence="3 6" id="KW-1133">Transmembrane helix</keyword>
<comment type="caution">
    <text evidence="7">The sequence shown here is derived from an EMBL/GenBank/DDBJ whole genome shotgun (WGS) entry which is preliminary data.</text>
</comment>
<feature type="region of interest" description="Disordered" evidence="5">
    <location>
        <begin position="1"/>
        <end position="100"/>
    </location>
</feature>
<dbReference type="EMBL" id="BAAANC010000003">
    <property type="protein sequence ID" value="GAA1545219.1"/>
    <property type="molecule type" value="Genomic_DNA"/>
</dbReference>
<evidence type="ECO:0000256" key="5">
    <source>
        <dbReference type="SAM" id="MobiDB-lite"/>
    </source>
</evidence>
<keyword evidence="2 6" id="KW-0812">Transmembrane</keyword>
<organism evidence="7 8">
    <name type="scientific">Kribbella lupini</name>
    <dbReference type="NCBI Taxonomy" id="291602"/>
    <lineage>
        <taxon>Bacteria</taxon>
        <taxon>Bacillati</taxon>
        <taxon>Actinomycetota</taxon>
        <taxon>Actinomycetes</taxon>
        <taxon>Propionibacteriales</taxon>
        <taxon>Kribbellaceae</taxon>
        <taxon>Kribbella</taxon>
    </lineage>
</organism>
<comment type="subcellular location">
    <subcellularLocation>
        <location evidence="1">Membrane</location>
        <topology evidence="1">Single-pass membrane protein</topology>
    </subcellularLocation>
</comment>
<protein>
    <recommendedName>
        <fullName evidence="9">Neutral zinc metallopeptidase</fullName>
    </recommendedName>
</protein>
<evidence type="ECO:0000256" key="3">
    <source>
        <dbReference type="ARBA" id="ARBA00022989"/>
    </source>
</evidence>
<name>A0ABN2BRF1_9ACTN</name>
<evidence type="ECO:0000256" key="4">
    <source>
        <dbReference type="ARBA" id="ARBA00023136"/>
    </source>
</evidence>
<feature type="transmembrane region" description="Helical" evidence="6">
    <location>
        <begin position="103"/>
        <end position="129"/>
    </location>
</feature>
<keyword evidence="4 6" id="KW-0472">Membrane</keyword>
<feature type="compositionally biased region" description="Low complexity" evidence="5">
    <location>
        <begin position="73"/>
        <end position="83"/>
    </location>
</feature>
<feature type="compositionally biased region" description="Pro residues" evidence="5">
    <location>
        <begin position="60"/>
        <end position="69"/>
    </location>
</feature>
<dbReference type="PANTHER" id="PTHR30168:SF0">
    <property type="entry name" value="INNER MEMBRANE PROTEIN"/>
    <property type="match status" value="1"/>
</dbReference>
<evidence type="ECO:0000256" key="2">
    <source>
        <dbReference type="ARBA" id="ARBA00022692"/>
    </source>
</evidence>
<dbReference type="Proteomes" id="UP001500363">
    <property type="component" value="Unassembled WGS sequence"/>
</dbReference>
<dbReference type="InterPro" id="IPR007343">
    <property type="entry name" value="Uncharacterised_pept_Zn_put"/>
</dbReference>
<accession>A0ABN2BRF1</accession>
<dbReference type="RefSeq" id="WP_344179404.1">
    <property type="nucleotide sequence ID" value="NZ_BAAANC010000003.1"/>
</dbReference>
<proteinExistence type="predicted"/>
<feature type="compositionally biased region" description="Gly residues" evidence="5">
    <location>
        <begin position="28"/>
        <end position="38"/>
    </location>
</feature>
<feature type="compositionally biased region" description="Low complexity" evidence="5">
    <location>
        <begin position="18"/>
        <end position="27"/>
    </location>
</feature>
<evidence type="ECO:0000256" key="6">
    <source>
        <dbReference type="SAM" id="Phobius"/>
    </source>
</evidence>
<reference evidence="7 8" key="1">
    <citation type="journal article" date="2019" name="Int. J. Syst. Evol. Microbiol.">
        <title>The Global Catalogue of Microorganisms (GCM) 10K type strain sequencing project: providing services to taxonomists for standard genome sequencing and annotation.</title>
        <authorList>
            <consortium name="The Broad Institute Genomics Platform"/>
            <consortium name="The Broad Institute Genome Sequencing Center for Infectious Disease"/>
            <person name="Wu L."/>
            <person name="Ma J."/>
        </authorList>
    </citation>
    <scope>NUCLEOTIDE SEQUENCE [LARGE SCALE GENOMIC DNA]</scope>
    <source>
        <strain evidence="7 8">JCM 14303</strain>
    </source>
</reference>